<dbReference type="SUPFAM" id="SSF52058">
    <property type="entry name" value="L domain-like"/>
    <property type="match status" value="1"/>
</dbReference>
<dbReference type="RefSeq" id="WP_167187783.1">
    <property type="nucleotide sequence ID" value="NZ_JAASQL010000002.1"/>
</dbReference>
<protein>
    <submittedName>
        <fullName evidence="3">Uncharacterized protein</fullName>
    </submittedName>
</protein>
<evidence type="ECO:0000313" key="3">
    <source>
        <dbReference type="EMBL" id="NIJ45542.1"/>
    </source>
</evidence>
<name>A0ABX0UET5_9FLAO</name>
<evidence type="ECO:0000256" key="2">
    <source>
        <dbReference type="ARBA" id="ARBA00022737"/>
    </source>
</evidence>
<sequence length="304" mass="33910">MKITYSNKAYTIIILALFHIVSCSNDDETQNPINDIYLKIPDIHFETKLIEQGIDSDGIINQQILKSDAEGVSKLNLNLSADFGEIIDLTGIEGFVNITLLSAARQKIKSVDLSFNTKLDTLLLYGNHLTNINIGNNLNLILLDIQSNELSSINGLSKLLHLKKINVSYNNFEGISIKNKSIEDLLISDNLLKSIDTNDALNLKNVLLTHNQLTTVDFSSNKLLETLLISGNKLQYINIENNNSLTHLYSSNNLLTSLDVSNNQKLIDLRVDRNSNLTCIKISSNQEISTVSISEYQELNTICN</sequence>
<dbReference type="InterPro" id="IPR032675">
    <property type="entry name" value="LRR_dom_sf"/>
</dbReference>
<dbReference type="EMBL" id="JAASQL010000002">
    <property type="protein sequence ID" value="NIJ45542.1"/>
    <property type="molecule type" value="Genomic_DNA"/>
</dbReference>
<dbReference type="PANTHER" id="PTHR47566:SF1">
    <property type="entry name" value="PROTEIN NUD1"/>
    <property type="match status" value="1"/>
</dbReference>
<dbReference type="InterPro" id="IPR001611">
    <property type="entry name" value="Leu-rich_rpt"/>
</dbReference>
<proteinExistence type="predicted"/>
<organism evidence="3 4">
    <name type="scientific">Wenyingzhuangia heitensis</name>
    <dbReference type="NCBI Taxonomy" id="1487859"/>
    <lineage>
        <taxon>Bacteria</taxon>
        <taxon>Pseudomonadati</taxon>
        <taxon>Bacteroidota</taxon>
        <taxon>Flavobacteriia</taxon>
        <taxon>Flavobacteriales</taxon>
        <taxon>Flavobacteriaceae</taxon>
        <taxon>Wenyingzhuangia</taxon>
    </lineage>
</organism>
<dbReference type="Gene3D" id="3.80.10.10">
    <property type="entry name" value="Ribonuclease Inhibitor"/>
    <property type="match status" value="1"/>
</dbReference>
<evidence type="ECO:0000313" key="4">
    <source>
        <dbReference type="Proteomes" id="UP000745859"/>
    </source>
</evidence>
<dbReference type="PANTHER" id="PTHR47566">
    <property type="match status" value="1"/>
</dbReference>
<reference evidence="3 4" key="1">
    <citation type="submission" date="2020-03" db="EMBL/GenBank/DDBJ databases">
        <title>Genomic Encyclopedia of Type Strains, Phase IV (KMG-IV): sequencing the most valuable type-strain genomes for metagenomic binning, comparative biology and taxonomic classification.</title>
        <authorList>
            <person name="Goeker M."/>
        </authorList>
    </citation>
    <scope>NUCLEOTIDE SEQUENCE [LARGE SCALE GENOMIC DNA]</scope>
    <source>
        <strain evidence="3 4">DSM 101599</strain>
    </source>
</reference>
<dbReference type="InterPro" id="IPR052574">
    <property type="entry name" value="CDIRP"/>
</dbReference>
<keyword evidence="4" id="KW-1185">Reference proteome</keyword>
<dbReference type="PROSITE" id="PS51450">
    <property type="entry name" value="LRR"/>
    <property type="match status" value="1"/>
</dbReference>
<comment type="caution">
    <text evidence="3">The sequence shown here is derived from an EMBL/GenBank/DDBJ whole genome shotgun (WGS) entry which is preliminary data.</text>
</comment>
<evidence type="ECO:0000256" key="1">
    <source>
        <dbReference type="ARBA" id="ARBA00022614"/>
    </source>
</evidence>
<keyword evidence="2" id="KW-0677">Repeat</keyword>
<gene>
    <name evidence="3" type="ORF">FHR24_002010</name>
</gene>
<keyword evidence="1" id="KW-0433">Leucine-rich repeat</keyword>
<dbReference type="Proteomes" id="UP000745859">
    <property type="component" value="Unassembled WGS sequence"/>
</dbReference>
<accession>A0ABX0UET5</accession>